<reference evidence="5 6" key="1">
    <citation type="journal article" date="2016" name="Proc. Natl. Acad. Sci. U.S.A.">
        <title>Comparative genomics of biotechnologically important yeasts.</title>
        <authorList>
            <person name="Riley R."/>
            <person name="Haridas S."/>
            <person name="Wolfe K.H."/>
            <person name="Lopes M.R."/>
            <person name="Hittinger C.T."/>
            <person name="Goeker M."/>
            <person name="Salamov A.A."/>
            <person name="Wisecaver J.H."/>
            <person name="Long T.M."/>
            <person name="Calvey C.H."/>
            <person name="Aerts A.L."/>
            <person name="Barry K.W."/>
            <person name="Choi C."/>
            <person name="Clum A."/>
            <person name="Coughlan A.Y."/>
            <person name="Deshpande S."/>
            <person name="Douglass A.P."/>
            <person name="Hanson S.J."/>
            <person name="Klenk H.-P."/>
            <person name="LaButti K.M."/>
            <person name="Lapidus A."/>
            <person name="Lindquist E.A."/>
            <person name="Lipzen A.M."/>
            <person name="Meier-Kolthoff J.P."/>
            <person name="Ohm R.A."/>
            <person name="Otillar R.P."/>
            <person name="Pangilinan J.L."/>
            <person name="Peng Y."/>
            <person name="Rokas A."/>
            <person name="Rosa C.A."/>
            <person name="Scheuner C."/>
            <person name="Sibirny A.A."/>
            <person name="Slot J.C."/>
            <person name="Stielow J.B."/>
            <person name="Sun H."/>
            <person name="Kurtzman C.P."/>
            <person name="Blackwell M."/>
            <person name="Grigoriev I.V."/>
            <person name="Jeffries T.W."/>
        </authorList>
    </citation>
    <scope>NUCLEOTIDE SEQUENCE [LARGE SCALE GENOMIC DNA]</scope>
    <source>
        <strain evidence="5 6">NRRL Y-2026</strain>
    </source>
</reference>
<evidence type="ECO:0000256" key="4">
    <source>
        <dbReference type="ARBA" id="ARBA00023136"/>
    </source>
</evidence>
<dbReference type="Gene3D" id="1.25.10.10">
    <property type="entry name" value="Leucine-rich Repeat Variant"/>
    <property type="match status" value="2"/>
</dbReference>
<proteinExistence type="predicted"/>
<keyword evidence="2" id="KW-0813">Transport</keyword>
<dbReference type="STRING" id="763406.A0A1E3NGB3"/>
<evidence type="ECO:0000313" key="5">
    <source>
        <dbReference type="EMBL" id="ODQ45171.1"/>
    </source>
</evidence>
<dbReference type="GO" id="GO:0012505">
    <property type="term" value="C:endomembrane system"/>
    <property type="evidence" value="ECO:0007669"/>
    <property type="project" value="UniProtKB-SubCell"/>
</dbReference>
<evidence type="ECO:0000256" key="3">
    <source>
        <dbReference type="ARBA" id="ARBA00022927"/>
    </source>
</evidence>
<comment type="subcellular location">
    <subcellularLocation>
        <location evidence="1">Endomembrane system</location>
    </subcellularLocation>
</comment>
<organism evidence="5 6">
    <name type="scientific">Pichia membranifaciens NRRL Y-2026</name>
    <dbReference type="NCBI Taxonomy" id="763406"/>
    <lineage>
        <taxon>Eukaryota</taxon>
        <taxon>Fungi</taxon>
        <taxon>Dikarya</taxon>
        <taxon>Ascomycota</taxon>
        <taxon>Saccharomycotina</taxon>
        <taxon>Pichiomycetes</taxon>
        <taxon>Pichiales</taxon>
        <taxon>Pichiaceae</taxon>
        <taxon>Pichia</taxon>
    </lineage>
</organism>
<dbReference type="InterPro" id="IPR016024">
    <property type="entry name" value="ARM-type_fold"/>
</dbReference>
<keyword evidence="4" id="KW-0472">Membrane</keyword>
<dbReference type="InterPro" id="IPR013041">
    <property type="entry name" value="Clathrin_app_Ig-like_sf"/>
</dbReference>
<sequence>MSMNGLKQFITTVRQSKDSSDESNKIDKELKHIYEQFHNCAKVSSSTRLSNYHRRKYICKLMYIQLSGYDILPADKKDKDGLVRLGVEQCLILLNAQLSNYTDDSNKDEGVVEDIDLNLKELKNDRDIGFLGLKSLYNEHITVHDLESIVNSVLIDISSTIVLKNEKNKNVMESLWIIVGIGLQSVSELIIWVKNLSITEPFMSEFVSSVFELIHLESMKVPEFVSTRAMLCIAQLFKLNHTGDLKKEVLTWDNLAFVGKTLSQSNLNDTSIIISLCTLLEKWVVFDWEGIKSLEGLLITKLTEVSEILNSIEFENTKNNTQNSDWILQYGYMIISLFNVLSHITTVAHGTGVATRPDLKNTVDKIISNCVNTKAKLLTDNATNNAQNQLIVASVLFAALDLYINDVNDAGNLDRSDVSTVMEALVTFLQFNNDVNVKISCLKKLILVMEKTSDYGFGRKILLVESAMWRKFMHDKDLFVCKLTARVLILATDRNIRASDDIALNQMKDVLALLMYYLQKCENTERGIVLSDILTILDDYKETGIIQDVSRKILKIFVLIGNCDDEAWAKIYELIIFSTTTSDRKKLDLAQVAIDFIVKSLSIGCCENFIKLSCLVFRHNCTYWNLGDMDAQLSLLIDKYENSTLFTKLLILDTMDAYYDIVKDAKLKGIIKLAFQQEMQSNNIEIKQRAHEYFTIIKLDLSLNKKISLSNFETLPPLATSDSSLLPLPLTSPSLPALSEKWEEGYIRLLRFDQGILYDSANIRITFRVKRDKKFSQIDFNYKLKIKNTEGFGSKIVEANGSQDFYSIEVAESKPGLVNESENGTITVRFSIKRMYPENKEPVLQFRIPSAGEEINLRLSLAMKLLHISEGNPMSIQTFQSRWNQIGQFMPEKGCYKLDISTTTSSTTSDNVTHIVELITRCMKKMNFEVVSAEGGTNVGQEGFVVTCASILTLEDHPVGCLVVLTASSVEVRCTDVGIVEGMCERIAAVLGNIN</sequence>
<dbReference type="RefSeq" id="XP_019016284.1">
    <property type="nucleotide sequence ID" value="XM_019163405.1"/>
</dbReference>
<dbReference type="InterPro" id="IPR050840">
    <property type="entry name" value="Adaptor_Complx_Large_Subunit"/>
</dbReference>
<dbReference type="InterPro" id="IPR011989">
    <property type="entry name" value="ARM-like"/>
</dbReference>
<dbReference type="SUPFAM" id="SSF48371">
    <property type="entry name" value="ARM repeat"/>
    <property type="match status" value="1"/>
</dbReference>
<evidence type="ECO:0000313" key="6">
    <source>
        <dbReference type="Proteomes" id="UP000094455"/>
    </source>
</evidence>
<dbReference type="OrthoDB" id="28053at2759"/>
<dbReference type="Proteomes" id="UP000094455">
    <property type="component" value="Unassembled WGS sequence"/>
</dbReference>
<evidence type="ECO:0000256" key="2">
    <source>
        <dbReference type="ARBA" id="ARBA00022448"/>
    </source>
</evidence>
<dbReference type="AlphaFoldDB" id="A0A1E3NGB3"/>
<keyword evidence="3" id="KW-0653">Protein transport</keyword>
<protein>
    <recommendedName>
        <fullName evidence="7">AP-2 complex subunit alpha</fullName>
    </recommendedName>
</protein>
<dbReference type="PANTHER" id="PTHR22780">
    <property type="entry name" value="ADAPTIN, ALPHA/GAMMA/EPSILON"/>
    <property type="match status" value="1"/>
</dbReference>
<dbReference type="GO" id="GO:0005737">
    <property type="term" value="C:cytoplasm"/>
    <property type="evidence" value="ECO:0007669"/>
    <property type="project" value="UniProtKB-ARBA"/>
</dbReference>
<dbReference type="GO" id="GO:0015031">
    <property type="term" value="P:protein transport"/>
    <property type="evidence" value="ECO:0007669"/>
    <property type="project" value="UniProtKB-KW"/>
</dbReference>
<name>A0A1E3NGB3_9ASCO</name>
<keyword evidence="6" id="KW-1185">Reference proteome</keyword>
<evidence type="ECO:0000256" key="1">
    <source>
        <dbReference type="ARBA" id="ARBA00004308"/>
    </source>
</evidence>
<dbReference type="EMBL" id="KV454005">
    <property type="protein sequence ID" value="ODQ45171.1"/>
    <property type="molecule type" value="Genomic_DNA"/>
</dbReference>
<dbReference type="Gene3D" id="2.60.40.1230">
    <property type="match status" value="1"/>
</dbReference>
<gene>
    <name evidence="5" type="ORF">PICMEDRAFT_59972</name>
</gene>
<accession>A0A1E3NGB3</accession>
<evidence type="ECO:0008006" key="7">
    <source>
        <dbReference type="Google" id="ProtNLM"/>
    </source>
</evidence>
<dbReference type="SUPFAM" id="SSF49348">
    <property type="entry name" value="Clathrin adaptor appendage domain"/>
    <property type="match status" value="1"/>
</dbReference>
<dbReference type="GeneID" id="30180092"/>